<keyword evidence="2" id="KW-1133">Transmembrane helix</keyword>
<evidence type="ECO:0000256" key="2">
    <source>
        <dbReference type="SAM" id="Phobius"/>
    </source>
</evidence>
<keyword evidence="2" id="KW-0472">Membrane</keyword>
<protein>
    <submittedName>
        <fullName evidence="3">Uncharacterized protein</fullName>
    </submittedName>
</protein>
<sequence>MNPLRWDVLLVGFALAVPVLALGLRGDLSPEDMMNRVLWCLGAGWAVVAVFRLATTPPPPAPKSTAAPVTRQAESGEPSPAL</sequence>
<dbReference type="AlphaFoldDB" id="A0A6J4H7Z3"/>
<name>A0A6J4H7Z3_9ACTN</name>
<dbReference type="EMBL" id="CADCTN010000016">
    <property type="protein sequence ID" value="CAA9215212.1"/>
    <property type="molecule type" value="Genomic_DNA"/>
</dbReference>
<proteinExistence type="predicted"/>
<feature type="transmembrane region" description="Helical" evidence="2">
    <location>
        <begin position="36"/>
        <end position="54"/>
    </location>
</feature>
<evidence type="ECO:0000313" key="3">
    <source>
        <dbReference type="EMBL" id="CAA9215212.1"/>
    </source>
</evidence>
<accession>A0A6J4H7Z3</accession>
<reference evidence="3" key="1">
    <citation type="submission" date="2020-02" db="EMBL/GenBank/DDBJ databases">
        <authorList>
            <person name="Meier V. D."/>
        </authorList>
    </citation>
    <scope>NUCLEOTIDE SEQUENCE</scope>
    <source>
        <strain evidence="3">AVDCRST_MAG52</strain>
    </source>
</reference>
<organism evidence="3">
    <name type="scientific">uncultured Blastococcus sp</name>
    <dbReference type="NCBI Taxonomy" id="217144"/>
    <lineage>
        <taxon>Bacteria</taxon>
        <taxon>Bacillati</taxon>
        <taxon>Actinomycetota</taxon>
        <taxon>Actinomycetes</taxon>
        <taxon>Geodermatophilales</taxon>
        <taxon>Geodermatophilaceae</taxon>
        <taxon>Blastococcus</taxon>
        <taxon>environmental samples</taxon>
    </lineage>
</organism>
<evidence type="ECO:0000256" key="1">
    <source>
        <dbReference type="SAM" id="MobiDB-lite"/>
    </source>
</evidence>
<gene>
    <name evidence="3" type="ORF">AVDCRST_MAG52-168</name>
</gene>
<keyword evidence="2" id="KW-0812">Transmembrane</keyword>
<feature type="region of interest" description="Disordered" evidence="1">
    <location>
        <begin position="57"/>
        <end position="82"/>
    </location>
</feature>
<feature type="transmembrane region" description="Helical" evidence="2">
    <location>
        <begin position="6"/>
        <end position="24"/>
    </location>
</feature>